<dbReference type="SUPFAM" id="SSF51430">
    <property type="entry name" value="NAD(P)-linked oxidoreductase"/>
    <property type="match status" value="1"/>
</dbReference>
<dbReference type="PANTHER" id="PTHR11732">
    <property type="entry name" value="ALDO/KETO REDUCTASE"/>
    <property type="match status" value="1"/>
</dbReference>
<dbReference type="InterPro" id="IPR018170">
    <property type="entry name" value="Aldo/ket_reductase_CS"/>
</dbReference>
<dbReference type="InterPro" id="IPR020471">
    <property type="entry name" value="AKR"/>
</dbReference>
<dbReference type="PROSITE" id="PS00798">
    <property type="entry name" value="ALDOKETO_REDUCTASE_1"/>
    <property type="match status" value="1"/>
</dbReference>
<dbReference type="PROSITE" id="PS00063">
    <property type="entry name" value="ALDOKETO_REDUCTASE_3"/>
    <property type="match status" value="1"/>
</dbReference>
<evidence type="ECO:0000256" key="6">
    <source>
        <dbReference type="PIRSR" id="PIRSR000097-3"/>
    </source>
</evidence>
<proteinExistence type="inferred from homology"/>
<evidence type="ECO:0000256" key="1">
    <source>
        <dbReference type="ARBA" id="ARBA00007905"/>
    </source>
</evidence>
<evidence type="ECO:0000256" key="3">
    <source>
        <dbReference type="ARBA" id="ARBA00023002"/>
    </source>
</evidence>
<comment type="similarity">
    <text evidence="1">Belongs to the aldo/keto reductase family.</text>
</comment>
<keyword evidence="2" id="KW-0521">NADP</keyword>
<dbReference type="InterPro" id="IPR023210">
    <property type="entry name" value="NADP_OxRdtase_dom"/>
</dbReference>
<keyword evidence="9" id="KW-1185">Reference proteome</keyword>
<dbReference type="PIRSF" id="PIRSF000097">
    <property type="entry name" value="AKR"/>
    <property type="match status" value="1"/>
</dbReference>
<dbReference type="GO" id="GO:0016491">
    <property type="term" value="F:oxidoreductase activity"/>
    <property type="evidence" value="ECO:0007669"/>
    <property type="project" value="UniProtKB-KW"/>
</dbReference>
<sequence>MFAKVPKVTLNNGFQMPFIGLGTYARKAEPLEFQRAVEWGIDVGYRHIDTATMYKNEKEVGSVISNKIKEGLVKREDLFITTKILNDKHAEKDVVPALKQSLEDMKLDYVDLYLVHWPVSVNSNGEDMKIDYIETWRGMEETVKLGLAKSIGVSNFNEEQLERLLKYAKIKPVVNQIEINPTLTQHKLVDFCKERSIIPVAYTPLGLLSEARPEFNGKDVIKTDPKLGQIAEKYGKSKAQIALRYLIQRGIPVLPKSFTKSRIEENINIFDFELSKEDMDIVDSYNLNHRCVPGRGLEKLTYYPY</sequence>
<gene>
    <name evidence="8" type="ORF">BINO364_LOCUS1035</name>
</gene>
<evidence type="ECO:0000256" key="2">
    <source>
        <dbReference type="ARBA" id="ARBA00022857"/>
    </source>
</evidence>
<dbReference type="PRINTS" id="PR00069">
    <property type="entry name" value="ALDKETRDTASE"/>
</dbReference>
<evidence type="ECO:0000256" key="4">
    <source>
        <dbReference type="PIRSR" id="PIRSR000097-1"/>
    </source>
</evidence>
<evidence type="ECO:0000256" key="5">
    <source>
        <dbReference type="PIRSR" id="PIRSR000097-2"/>
    </source>
</evidence>
<keyword evidence="3" id="KW-0560">Oxidoreductase</keyword>
<feature type="active site" description="Proton donor" evidence="4">
    <location>
        <position position="54"/>
    </location>
</feature>
<dbReference type="Proteomes" id="UP000838878">
    <property type="component" value="Chromosome 1"/>
</dbReference>
<dbReference type="OrthoDB" id="416253at2759"/>
<dbReference type="PROSITE" id="PS00062">
    <property type="entry name" value="ALDOKETO_REDUCTASE_2"/>
    <property type="match status" value="1"/>
</dbReference>
<evidence type="ECO:0000313" key="9">
    <source>
        <dbReference type="Proteomes" id="UP000838878"/>
    </source>
</evidence>
<evidence type="ECO:0000313" key="8">
    <source>
        <dbReference type="EMBL" id="CAH0713938.1"/>
    </source>
</evidence>
<organism evidence="8 9">
    <name type="scientific">Brenthis ino</name>
    <name type="common">lesser marbled fritillary</name>
    <dbReference type="NCBI Taxonomy" id="405034"/>
    <lineage>
        <taxon>Eukaryota</taxon>
        <taxon>Metazoa</taxon>
        <taxon>Ecdysozoa</taxon>
        <taxon>Arthropoda</taxon>
        <taxon>Hexapoda</taxon>
        <taxon>Insecta</taxon>
        <taxon>Pterygota</taxon>
        <taxon>Neoptera</taxon>
        <taxon>Endopterygota</taxon>
        <taxon>Lepidoptera</taxon>
        <taxon>Glossata</taxon>
        <taxon>Ditrysia</taxon>
        <taxon>Papilionoidea</taxon>
        <taxon>Nymphalidae</taxon>
        <taxon>Heliconiinae</taxon>
        <taxon>Argynnini</taxon>
        <taxon>Brenthis</taxon>
    </lineage>
</organism>
<dbReference type="AlphaFoldDB" id="A0A8J9V0Z7"/>
<feature type="non-terminal residue" evidence="8">
    <location>
        <position position="305"/>
    </location>
</feature>
<dbReference type="FunFam" id="3.20.20.100:FF:000006">
    <property type="entry name" value="Aldo-keto reductase family 1 member A1"/>
    <property type="match status" value="1"/>
</dbReference>
<dbReference type="InterPro" id="IPR036812">
    <property type="entry name" value="NAD(P)_OxRdtase_dom_sf"/>
</dbReference>
<accession>A0A8J9V0Z7</accession>
<dbReference type="EMBL" id="OV170221">
    <property type="protein sequence ID" value="CAH0713938.1"/>
    <property type="molecule type" value="Genomic_DNA"/>
</dbReference>
<dbReference type="Pfam" id="PF00248">
    <property type="entry name" value="Aldo_ket_red"/>
    <property type="match status" value="1"/>
</dbReference>
<feature type="binding site" evidence="5">
    <location>
        <position position="116"/>
    </location>
    <ligand>
        <name>substrate</name>
    </ligand>
</feature>
<evidence type="ECO:0000259" key="7">
    <source>
        <dbReference type="Pfam" id="PF00248"/>
    </source>
</evidence>
<dbReference type="Gene3D" id="3.20.20.100">
    <property type="entry name" value="NADP-dependent oxidoreductase domain"/>
    <property type="match status" value="1"/>
</dbReference>
<feature type="domain" description="NADP-dependent oxidoreductase" evidence="7">
    <location>
        <begin position="20"/>
        <end position="285"/>
    </location>
</feature>
<reference evidence="8" key="1">
    <citation type="submission" date="2021-12" db="EMBL/GenBank/DDBJ databases">
        <authorList>
            <person name="Martin H S."/>
        </authorList>
    </citation>
    <scope>NUCLEOTIDE SEQUENCE</scope>
</reference>
<feature type="site" description="Lowers pKa of active site Tyr" evidence="6">
    <location>
        <position position="83"/>
    </location>
</feature>
<protein>
    <recommendedName>
        <fullName evidence="7">NADP-dependent oxidoreductase domain-containing protein</fullName>
    </recommendedName>
</protein>
<name>A0A8J9V0Z7_9NEOP</name>